<dbReference type="Pfam" id="PF20097">
    <property type="entry name" value="DUF6487"/>
    <property type="match status" value="1"/>
</dbReference>
<evidence type="ECO:0000313" key="2">
    <source>
        <dbReference type="EMBL" id="GCD12357.1"/>
    </source>
</evidence>
<accession>A0A401US49</accession>
<name>A0A401US49_9CLOT</name>
<comment type="caution">
    <text evidence="2">The sequence shown here is derived from an EMBL/GenBank/DDBJ whole genome shotgun (WGS) entry which is preliminary data.</text>
</comment>
<dbReference type="RefSeq" id="WP_125004996.1">
    <property type="nucleotide sequence ID" value="NZ_BHYK01000032.1"/>
</dbReference>
<protein>
    <recommendedName>
        <fullName evidence="1">DUF6487 domain-containing protein</fullName>
    </recommendedName>
</protein>
<evidence type="ECO:0000313" key="3">
    <source>
        <dbReference type="Proteomes" id="UP000287872"/>
    </source>
</evidence>
<dbReference type="AlphaFoldDB" id="A0A401US49"/>
<dbReference type="EMBL" id="BHYK01000032">
    <property type="protein sequence ID" value="GCD12357.1"/>
    <property type="molecule type" value="Genomic_DNA"/>
</dbReference>
<evidence type="ECO:0000259" key="1">
    <source>
        <dbReference type="Pfam" id="PF20097"/>
    </source>
</evidence>
<keyword evidence="3" id="KW-1185">Reference proteome</keyword>
<dbReference type="Proteomes" id="UP000287872">
    <property type="component" value="Unassembled WGS sequence"/>
</dbReference>
<dbReference type="InterPro" id="IPR045504">
    <property type="entry name" value="DUF6487"/>
</dbReference>
<reference evidence="2 3" key="1">
    <citation type="submission" date="2018-11" db="EMBL/GenBank/DDBJ databases">
        <title>Genome sequencing and assembly of Clostridium tagluense strain A121.</title>
        <authorList>
            <person name="Murakami T."/>
            <person name="Segawa T."/>
            <person name="Shcherbakova V.A."/>
            <person name="Mori H."/>
            <person name="Yoshimura Y."/>
        </authorList>
    </citation>
    <scope>NUCLEOTIDE SEQUENCE [LARGE SCALE GENOMIC DNA]</scope>
    <source>
        <strain evidence="2 3">A121</strain>
    </source>
</reference>
<proteinExistence type="predicted"/>
<dbReference type="OrthoDB" id="384892at2"/>
<organism evidence="2 3">
    <name type="scientific">Clostridium tagluense</name>
    <dbReference type="NCBI Taxonomy" id="360422"/>
    <lineage>
        <taxon>Bacteria</taxon>
        <taxon>Bacillati</taxon>
        <taxon>Bacillota</taxon>
        <taxon>Clostridia</taxon>
        <taxon>Eubacteriales</taxon>
        <taxon>Clostridiaceae</taxon>
        <taxon>Clostridium</taxon>
    </lineage>
</organism>
<gene>
    <name evidence="2" type="ORF">Ctaglu_39800</name>
</gene>
<feature type="domain" description="DUF6487" evidence="1">
    <location>
        <begin position="3"/>
        <end position="61"/>
    </location>
</feature>
<sequence>MKCPYCDTEMLKGDLYGNRVELKWVAKDAHKGIMHALISGGCPKIETYKCILCNKFISDIPVDGL</sequence>